<evidence type="ECO:0000313" key="2">
    <source>
        <dbReference type="EMBL" id="KKK67464.1"/>
    </source>
</evidence>
<keyword evidence="1" id="KW-0238">DNA-binding</keyword>
<comment type="caution">
    <text evidence="2">The sequence shown here is derived from an EMBL/GenBank/DDBJ whole genome shotgun (WGS) entry which is preliminary data.</text>
</comment>
<gene>
    <name evidence="2" type="ORF">LCGC14_2953770</name>
</gene>
<organism evidence="2">
    <name type="scientific">marine sediment metagenome</name>
    <dbReference type="NCBI Taxonomy" id="412755"/>
    <lineage>
        <taxon>unclassified sequences</taxon>
        <taxon>metagenomes</taxon>
        <taxon>ecological metagenomes</taxon>
    </lineage>
</organism>
<dbReference type="AlphaFoldDB" id="A0A0F8ZM46"/>
<sequence>MNKVILMGNLTREPELKNIGTTNVCNFGIAINRKTKNGEDTTFVE</sequence>
<dbReference type="InterPro" id="IPR012340">
    <property type="entry name" value="NA-bd_OB-fold"/>
</dbReference>
<protein>
    <recommendedName>
        <fullName evidence="3">Single-stranded DNA-binding protein</fullName>
    </recommendedName>
</protein>
<dbReference type="EMBL" id="LAZR01059596">
    <property type="protein sequence ID" value="KKK67464.1"/>
    <property type="molecule type" value="Genomic_DNA"/>
</dbReference>
<dbReference type="PROSITE" id="PS50935">
    <property type="entry name" value="SSB"/>
    <property type="match status" value="1"/>
</dbReference>
<name>A0A0F8ZM46_9ZZZZ</name>
<reference evidence="2" key="1">
    <citation type="journal article" date="2015" name="Nature">
        <title>Complex archaea that bridge the gap between prokaryotes and eukaryotes.</title>
        <authorList>
            <person name="Spang A."/>
            <person name="Saw J.H."/>
            <person name="Jorgensen S.L."/>
            <person name="Zaremba-Niedzwiedzka K."/>
            <person name="Martijn J."/>
            <person name="Lind A.E."/>
            <person name="van Eijk R."/>
            <person name="Schleper C."/>
            <person name="Guy L."/>
            <person name="Ettema T.J."/>
        </authorList>
    </citation>
    <scope>NUCLEOTIDE SEQUENCE</scope>
</reference>
<feature type="non-terminal residue" evidence="2">
    <location>
        <position position="45"/>
    </location>
</feature>
<evidence type="ECO:0000256" key="1">
    <source>
        <dbReference type="ARBA" id="ARBA00023125"/>
    </source>
</evidence>
<evidence type="ECO:0008006" key="3">
    <source>
        <dbReference type="Google" id="ProtNLM"/>
    </source>
</evidence>
<dbReference type="SUPFAM" id="SSF50249">
    <property type="entry name" value="Nucleic acid-binding proteins"/>
    <property type="match status" value="1"/>
</dbReference>
<proteinExistence type="predicted"/>
<dbReference type="Pfam" id="PF00436">
    <property type="entry name" value="SSB"/>
    <property type="match status" value="1"/>
</dbReference>
<dbReference type="InterPro" id="IPR000424">
    <property type="entry name" value="Primosome_PriB/ssb"/>
</dbReference>
<accession>A0A0F8ZM46</accession>
<dbReference type="GO" id="GO:0003697">
    <property type="term" value="F:single-stranded DNA binding"/>
    <property type="evidence" value="ECO:0007669"/>
    <property type="project" value="InterPro"/>
</dbReference>
<dbReference type="Gene3D" id="2.40.50.140">
    <property type="entry name" value="Nucleic acid-binding proteins"/>
    <property type="match status" value="1"/>
</dbReference>